<dbReference type="PANTHER" id="PTHR43441:SF10">
    <property type="entry name" value="ACETYLTRANSFERASE"/>
    <property type="match status" value="1"/>
</dbReference>
<organism evidence="2 3">
    <name type="scientific">Streptomyces pyxinicus</name>
    <dbReference type="NCBI Taxonomy" id="2970331"/>
    <lineage>
        <taxon>Bacteria</taxon>
        <taxon>Bacillati</taxon>
        <taxon>Actinomycetota</taxon>
        <taxon>Actinomycetes</taxon>
        <taxon>Kitasatosporales</taxon>
        <taxon>Streptomycetaceae</taxon>
        <taxon>Streptomyces</taxon>
    </lineage>
</organism>
<dbReference type="Proteomes" id="UP001205612">
    <property type="component" value="Unassembled WGS sequence"/>
</dbReference>
<proteinExistence type="predicted"/>
<dbReference type="InterPro" id="IPR000182">
    <property type="entry name" value="GNAT_dom"/>
</dbReference>
<dbReference type="InterPro" id="IPR016181">
    <property type="entry name" value="Acyl_CoA_acyltransferase"/>
</dbReference>
<comment type="caution">
    <text evidence="2">The sequence shown here is derived from an EMBL/GenBank/DDBJ whole genome shotgun (WGS) entry which is preliminary data.</text>
</comment>
<keyword evidence="3" id="KW-1185">Reference proteome</keyword>
<dbReference type="RefSeq" id="WP_258779616.1">
    <property type="nucleotide sequence ID" value="NZ_JANUGP010000012.1"/>
</dbReference>
<dbReference type="PROSITE" id="PS51186">
    <property type="entry name" value="GNAT"/>
    <property type="match status" value="1"/>
</dbReference>
<accession>A0ABT2B454</accession>
<name>A0ABT2B454_9ACTN</name>
<dbReference type="InterPro" id="IPR051908">
    <property type="entry name" value="Ribosomal_N-acetyltransferase"/>
</dbReference>
<dbReference type="EMBL" id="JANUGP010000012">
    <property type="protein sequence ID" value="MCS0603136.1"/>
    <property type="molecule type" value="Genomic_DNA"/>
</dbReference>
<evidence type="ECO:0000259" key="1">
    <source>
        <dbReference type="PROSITE" id="PS51186"/>
    </source>
</evidence>
<reference evidence="2 3" key="1">
    <citation type="submission" date="2022-08" db="EMBL/GenBank/DDBJ databases">
        <authorList>
            <person name="Somphong A."/>
            <person name="Phongsopitanun W."/>
        </authorList>
    </citation>
    <scope>NUCLEOTIDE SEQUENCE [LARGE SCALE GENOMIC DNA]</scope>
    <source>
        <strain evidence="2 3">LP11</strain>
    </source>
</reference>
<dbReference type="CDD" id="cd04301">
    <property type="entry name" value="NAT_SF"/>
    <property type="match status" value="1"/>
</dbReference>
<dbReference type="Pfam" id="PF13302">
    <property type="entry name" value="Acetyltransf_3"/>
    <property type="match status" value="1"/>
</dbReference>
<gene>
    <name evidence="2" type="ORF">NX794_18240</name>
</gene>
<feature type="domain" description="N-acetyltransferase" evidence="1">
    <location>
        <begin position="19"/>
        <end position="178"/>
    </location>
</feature>
<dbReference type="SUPFAM" id="SSF55729">
    <property type="entry name" value="Acyl-CoA N-acyltransferases (Nat)"/>
    <property type="match status" value="1"/>
</dbReference>
<dbReference type="Gene3D" id="3.40.630.30">
    <property type="match status" value="1"/>
</dbReference>
<protein>
    <submittedName>
        <fullName evidence="2">GNAT family N-acetyltransferase</fullName>
    </submittedName>
</protein>
<sequence>MTDDPTRLEAAAEPPDPALVLRPWRPADAAELVEVCRDDGLRRWTSLAVDDEAGAARWIGEQRRGRETAERFAFAVTDTGARLLGHVVLRRTPADPSTAEVGYWTAAPARGRGVAPRALRTLTDWAFAAFAPDGLTRLELLHRVDNEASCRVARKCGYELSATLRAAPPAYPLDGHLHVRTVAPGVSR</sequence>
<dbReference type="PANTHER" id="PTHR43441">
    <property type="entry name" value="RIBOSOMAL-PROTEIN-SERINE ACETYLTRANSFERASE"/>
    <property type="match status" value="1"/>
</dbReference>
<evidence type="ECO:0000313" key="2">
    <source>
        <dbReference type="EMBL" id="MCS0603136.1"/>
    </source>
</evidence>
<evidence type="ECO:0000313" key="3">
    <source>
        <dbReference type="Proteomes" id="UP001205612"/>
    </source>
</evidence>